<dbReference type="InterPro" id="IPR023203">
    <property type="entry name" value="TTHA0068_sf"/>
</dbReference>
<proteinExistence type="predicted"/>
<protein>
    <submittedName>
        <fullName evidence="1">DUF309 domain-containing protein</fullName>
    </submittedName>
</protein>
<evidence type="ECO:0000313" key="1">
    <source>
        <dbReference type="EMBL" id="MDV2884233.1"/>
    </source>
</evidence>
<dbReference type="Proteomes" id="UP001285636">
    <property type="component" value="Unassembled WGS sequence"/>
</dbReference>
<dbReference type="PANTHER" id="PTHR34796">
    <property type="entry name" value="EXPRESSED PROTEIN"/>
    <property type="match status" value="1"/>
</dbReference>
<evidence type="ECO:0000313" key="2">
    <source>
        <dbReference type="Proteomes" id="UP001285636"/>
    </source>
</evidence>
<dbReference type="Pfam" id="PF03745">
    <property type="entry name" value="DUF309"/>
    <property type="match status" value="1"/>
</dbReference>
<accession>A0AAJ2KYP5</accession>
<sequence length="175" mass="20620">MYSNAYLEFLIEFHATRDYFECHEILEEHWKEDPAGKRKLHWVGLIQLAVALYHERRGNVTGAKRMYRSALRIIEAEKKSIEQLGIDTSQLQQLILERTLQAGSTFTDFMIPINDKKLLAACEKLAYERKVIWGSSSALDSEQLIHKHKLRDRSPVIKERERRLSENQLMKHEKK</sequence>
<dbReference type="PANTHER" id="PTHR34796:SF1">
    <property type="entry name" value="EXPRESSED PROTEIN"/>
    <property type="match status" value="1"/>
</dbReference>
<dbReference type="RefSeq" id="WP_289236286.1">
    <property type="nucleotide sequence ID" value="NZ_CP117835.1"/>
</dbReference>
<dbReference type="SUPFAM" id="SSF140663">
    <property type="entry name" value="TTHA0068-like"/>
    <property type="match status" value="1"/>
</dbReference>
<gene>
    <name evidence="1" type="ORF">RYX45_03520</name>
</gene>
<name>A0AAJ2KYP5_ALKPS</name>
<comment type="caution">
    <text evidence="1">The sequence shown here is derived from an EMBL/GenBank/DDBJ whole genome shotgun (WGS) entry which is preliminary data.</text>
</comment>
<dbReference type="EMBL" id="JAWJAY010000001">
    <property type="protein sequence ID" value="MDV2884233.1"/>
    <property type="molecule type" value="Genomic_DNA"/>
</dbReference>
<organism evidence="1 2">
    <name type="scientific">Alkalihalophilus pseudofirmus</name>
    <name type="common">Bacillus pseudofirmus</name>
    <dbReference type="NCBI Taxonomy" id="79885"/>
    <lineage>
        <taxon>Bacteria</taxon>
        <taxon>Bacillati</taxon>
        <taxon>Bacillota</taxon>
        <taxon>Bacilli</taxon>
        <taxon>Bacillales</taxon>
        <taxon>Bacillaceae</taxon>
        <taxon>Alkalihalophilus</taxon>
    </lineage>
</organism>
<dbReference type="InterPro" id="IPR005500">
    <property type="entry name" value="DUF309"/>
</dbReference>
<reference evidence="1" key="1">
    <citation type="submission" date="2023-10" db="EMBL/GenBank/DDBJ databases">
        <title>Screening of Alkalihalophilus pseudofirmusBZ-TG-HK211 and Its Alleviation of Salt Stress on Rapeseed Growth.</title>
        <authorList>
            <person name="Zhao B."/>
            <person name="Guo T."/>
        </authorList>
    </citation>
    <scope>NUCLEOTIDE SEQUENCE</scope>
    <source>
        <strain evidence="1">BZ-TG-HK211</strain>
    </source>
</reference>
<dbReference type="AlphaFoldDB" id="A0AAJ2KYP5"/>
<dbReference type="Gene3D" id="1.10.3450.10">
    <property type="entry name" value="TTHA0068-like"/>
    <property type="match status" value="1"/>
</dbReference>